<evidence type="ECO:0000313" key="4">
    <source>
        <dbReference type="EMBL" id="MBW8639031.1"/>
    </source>
</evidence>
<name>A0AAE2ZQG9_9HYPH</name>
<keyword evidence="3" id="KW-0231">Viral genome packaging</keyword>
<sequence length="240" mass="26210">MLGLWAYRAGGTFNPDTVRLGPGEFWAMQSTGGIMGPDVQRLDQPGGRLEIARMVIANGQQQIRDALLDTRINDDGGTPASASEIAVRMRQNSNTYVGSYGRLNNDVLPVVMPRAMEILKDWRLLPELMVFNQLLATFSVPSPMAMATKADQLEAITNFMQLVEAVEALPHAGREVSKPRFYDRARKAMMVDPSIVTTEAEKEAFDEQAAKQQLAAQMGEMANRAAPQLAQGLMNGGQAA</sequence>
<gene>
    <name evidence="4" type="ORF">K1W69_17680</name>
</gene>
<reference evidence="4" key="1">
    <citation type="submission" date="2021-08" db="EMBL/GenBank/DDBJ databases">
        <title>Hoeflea bacterium WL0058 sp. nov., isolated from the sediment.</title>
        <authorList>
            <person name="Wang L."/>
            <person name="Zhang D."/>
        </authorList>
    </citation>
    <scope>NUCLEOTIDE SEQUENCE</scope>
    <source>
        <strain evidence="4">WL0058</strain>
    </source>
</reference>
<keyword evidence="5" id="KW-1185">Reference proteome</keyword>
<protein>
    <submittedName>
        <fullName evidence="4">Head-tail connector protein</fullName>
    </submittedName>
</protein>
<evidence type="ECO:0000256" key="2">
    <source>
        <dbReference type="ARBA" id="ARBA00022612"/>
    </source>
</evidence>
<dbReference type="Pfam" id="PF12236">
    <property type="entry name" value="Head-tail_con"/>
    <property type="match status" value="1"/>
</dbReference>
<dbReference type="AlphaFoldDB" id="A0AAE2ZQG9"/>
<organism evidence="4 5">
    <name type="scientific">Flavimaribacter sediminis</name>
    <dbReference type="NCBI Taxonomy" id="2865987"/>
    <lineage>
        <taxon>Bacteria</taxon>
        <taxon>Pseudomonadati</taxon>
        <taxon>Pseudomonadota</taxon>
        <taxon>Alphaproteobacteria</taxon>
        <taxon>Hyphomicrobiales</taxon>
        <taxon>Rhizobiaceae</taxon>
        <taxon>Flavimaribacter</taxon>
    </lineage>
</organism>
<dbReference type="EMBL" id="JAICBX010000003">
    <property type="protein sequence ID" value="MBW8639031.1"/>
    <property type="molecule type" value="Genomic_DNA"/>
</dbReference>
<dbReference type="InterPro" id="IPR020991">
    <property type="entry name" value="Connector_podovirus"/>
</dbReference>
<accession>A0AAE2ZQG9</accession>
<dbReference type="Proteomes" id="UP001196509">
    <property type="component" value="Unassembled WGS sequence"/>
</dbReference>
<proteinExistence type="predicted"/>
<comment type="caution">
    <text evidence="4">The sequence shown here is derived from an EMBL/GenBank/DDBJ whole genome shotgun (WGS) entry which is preliminary data.</text>
</comment>
<evidence type="ECO:0000256" key="1">
    <source>
        <dbReference type="ARBA" id="ARBA00004328"/>
    </source>
</evidence>
<evidence type="ECO:0000256" key="3">
    <source>
        <dbReference type="ARBA" id="ARBA00023219"/>
    </source>
</evidence>
<evidence type="ECO:0000313" key="5">
    <source>
        <dbReference type="Proteomes" id="UP001196509"/>
    </source>
</evidence>
<comment type="subcellular location">
    <subcellularLocation>
        <location evidence="1">Virion</location>
    </subcellularLocation>
</comment>
<keyword evidence="2" id="KW-1188">Viral release from host cell</keyword>